<dbReference type="NCBIfam" id="TIGR00755">
    <property type="entry name" value="ksgA"/>
    <property type="match status" value="1"/>
</dbReference>
<evidence type="ECO:0000256" key="11">
    <source>
        <dbReference type="SAM" id="MobiDB-lite"/>
    </source>
</evidence>
<dbReference type="PANTHER" id="PTHR11727:SF7">
    <property type="entry name" value="DIMETHYLADENOSINE TRANSFERASE-RELATED"/>
    <property type="match status" value="1"/>
</dbReference>
<keyword evidence="2 10" id="KW-0698">rRNA processing</keyword>
<dbReference type="InterPro" id="IPR020596">
    <property type="entry name" value="rRNA_Ade_Mease_Trfase_CS"/>
</dbReference>
<keyword evidence="15" id="KW-1185">Reference proteome</keyword>
<dbReference type="InterPro" id="IPR020598">
    <property type="entry name" value="rRNA_Ade_methylase_Trfase_N"/>
</dbReference>
<evidence type="ECO:0000256" key="6">
    <source>
        <dbReference type="ARBA" id="ARBA00022884"/>
    </source>
</evidence>
<feature type="binding site" evidence="9">
    <location>
        <position position="70"/>
    </location>
    <ligand>
        <name>S-adenosyl-L-methionine</name>
        <dbReference type="ChEBI" id="CHEBI:59789"/>
    </ligand>
</feature>
<dbReference type="OrthoDB" id="74991at2759"/>
<sequence length="327" mass="36263">MGKVARSKPARNNSTAGAAGASAETAAKKGINVFTMNKGFGQHILKNPLVAQGIVDKAEIKPSDVVLEVGPGTGNLTVRILEKARKVYAVEMDPRMASELTKRVQSTPQLQKRLEIMLGDCIKTDLPYHDICISNTPYQISSPLVFKLINQPRPPRVSILMFQREFALRLLAKPGEALYCRLSVNVQLWARVTHVMKVGRNNFRPPPQVESSVVRIEVKSPRPPVDFNEWDGLLRICFVRKNKTISAGFKSSTVMGILEKNYKSFLSAQQAEGGDIDMDVDISQVVKSKVDQVLTDTGLGERRSGKCDETDFLKLLYAFHKVGIHFA</sequence>
<accession>A0A0J9XD13</accession>
<reference evidence="14" key="3">
    <citation type="submission" date="2020-01" db="EMBL/GenBank/DDBJ databases">
        <authorList>
            <person name="Perkins V."/>
            <person name="Lessard M.-H."/>
            <person name="Dugat-Bony E."/>
            <person name="Frenette M."/>
            <person name="Labrie S."/>
        </authorList>
    </citation>
    <scope>NUCLEOTIDE SEQUENCE</scope>
    <source>
        <strain evidence="14">LMA-70</strain>
    </source>
</reference>
<evidence type="ECO:0000256" key="1">
    <source>
        <dbReference type="ARBA" id="ARBA00002977"/>
    </source>
</evidence>
<feature type="compositionally biased region" description="Low complexity" evidence="11">
    <location>
        <begin position="10"/>
        <end position="22"/>
    </location>
</feature>
<feature type="binding site" evidence="9">
    <location>
        <position position="45"/>
    </location>
    <ligand>
        <name>S-adenosyl-L-methionine</name>
        <dbReference type="ChEBI" id="CHEBI:59789"/>
    </ligand>
</feature>
<evidence type="ECO:0000313" key="13">
    <source>
        <dbReference type="EMBL" id="CDO55397.1"/>
    </source>
</evidence>
<dbReference type="EMBL" id="CCBN010000011">
    <property type="protein sequence ID" value="CDO55397.1"/>
    <property type="molecule type" value="Genomic_DNA"/>
</dbReference>
<dbReference type="Gene3D" id="3.40.50.150">
    <property type="entry name" value="Vaccinia Virus protein VP39"/>
    <property type="match status" value="1"/>
</dbReference>
<reference evidence="13 15" key="1">
    <citation type="submission" date="2014-03" db="EMBL/GenBank/DDBJ databases">
        <authorList>
            <person name="Casaregola S."/>
        </authorList>
    </citation>
    <scope>NUCLEOTIDE SEQUENCE [LARGE SCALE GENOMIC DNA]</scope>
    <source>
        <strain evidence="13 15">CLIB 918</strain>
    </source>
</reference>
<protein>
    <recommendedName>
        <fullName evidence="10">rRNA adenine N(6)-methyltransferase</fullName>
        <ecNumber evidence="10">2.1.1.-</ecNumber>
    </recommendedName>
</protein>
<evidence type="ECO:0000256" key="2">
    <source>
        <dbReference type="ARBA" id="ARBA00022552"/>
    </source>
</evidence>
<dbReference type="STRING" id="1173061.A0A0J9XD13"/>
<feature type="binding site" evidence="9">
    <location>
        <position position="91"/>
    </location>
    <ligand>
        <name>S-adenosyl-L-methionine</name>
        <dbReference type="ChEBI" id="CHEBI:59789"/>
    </ligand>
</feature>
<name>A0A0J9XD13_GEOCN</name>
<dbReference type="InterPro" id="IPR011530">
    <property type="entry name" value="rRNA_adenine_dimethylase"/>
</dbReference>
<dbReference type="Gene3D" id="1.10.8.480">
    <property type="match status" value="1"/>
</dbReference>
<dbReference type="GO" id="GO:0052909">
    <property type="term" value="F:18S rRNA (adenine(1779)-N(6)/adenine(1780)-N(6))-dimethyltransferase activity"/>
    <property type="evidence" value="ECO:0007669"/>
    <property type="project" value="UniProtKB-EC"/>
</dbReference>
<dbReference type="Proteomes" id="UP000242525">
    <property type="component" value="Unassembled WGS sequence"/>
</dbReference>
<evidence type="ECO:0000256" key="3">
    <source>
        <dbReference type="ARBA" id="ARBA00022603"/>
    </source>
</evidence>
<organism evidence="13 15">
    <name type="scientific">Geotrichum candidum</name>
    <name type="common">Oospora lactis</name>
    <name type="synonym">Dipodascus geotrichum</name>
    <dbReference type="NCBI Taxonomy" id="1173061"/>
    <lineage>
        <taxon>Eukaryota</taxon>
        <taxon>Fungi</taxon>
        <taxon>Dikarya</taxon>
        <taxon>Ascomycota</taxon>
        <taxon>Saccharomycotina</taxon>
        <taxon>Dipodascomycetes</taxon>
        <taxon>Dipodascales</taxon>
        <taxon>Dipodascaceae</taxon>
        <taxon>Geotrichum</taxon>
    </lineage>
</organism>
<evidence type="ECO:0000259" key="12">
    <source>
        <dbReference type="SMART" id="SM00650"/>
    </source>
</evidence>
<evidence type="ECO:0000256" key="10">
    <source>
        <dbReference type="RuleBase" id="RU362106"/>
    </source>
</evidence>
<dbReference type="FunFam" id="1.10.8.480:FF:000002">
    <property type="entry name" value="rRNA adenine N(6)-methyltransferase"/>
    <property type="match status" value="1"/>
</dbReference>
<comment type="catalytic activity">
    <reaction evidence="7">
        <text>adenosine(1779)/adenosine(1780) in 18S rRNA + 4 S-adenosyl-L-methionine = N(6)-dimethyladenosine(1779)/N(6)-dimethyladenosine(1780) in 18S rRNA + 4 S-adenosyl-L-homocysteine + 4 H(+)</text>
        <dbReference type="Rhea" id="RHEA:42780"/>
        <dbReference type="Rhea" id="RHEA-COMP:10234"/>
        <dbReference type="Rhea" id="RHEA-COMP:10236"/>
        <dbReference type="ChEBI" id="CHEBI:15378"/>
        <dbReference type="ChEBI" id="CHEBI:57856"/>
        <dbReference type="ChEBI" id="CHEBI:59789"/>
        <dbReference type="ChEBI" id="CHEBI:74411"/>
        <dbReference type="ChEBI" id="CHEBI:74493"/>
        <dbReference type="EC" id="2.1.1.183"/>
    </reaction>
</comment>
<keyword evidence="5 9" id="KW-0949">S-adenosyl-L-methionine</keyword>
<comment type="similarity">
    <text evidence="8 9 10">Belongs to the class I-like SAM-binding methyltransferase superfamily. rRNA adenine N(6)-methyltransferase family.</text>
</comment>
<dbReference type="PANTHER" id="PTHR11727">
    <property type="entry name" value="DIMETHYLADENOSINE TRANSFERASE"/>
    <property type="match status" value="1"/>
</dbReference>
<dbReference type="EC" id="2.1.1.-" evidence="10"/>
<feature type="binding site" evidence="9">
    <location>
        <position position="120"/>
    </location>
    <ligand>
        <name>S-adenosyl-L-methionine</name>
        <dbReference type="ChEBI" id="CHEBI:59789"/>
    </ligand>
</feature>
<dbReference type="GO" id="GO:0003723">
    <property type="term" value="F:RNA binding"/>
    <property type="evidence" value="ECO:0007669"/>
    <property type="project" value="UniProtKB-UniRule"/>
</dbReference>
<gene>
    <name evidence="13" type="ORF">BN980_GECA11s00516g</name>
    <name evidence="14" type="ORF">DV451_002127</name>
</gene>
<evidence type="ECO:0000256" key="8">
    <source>
        <dbReference type="ARBA" id="ARBA00061109"/>
    </source>
</evidence>
<feature type="domain" description="Ribosomal RNA adenine methylase transferase N-terminal" evidence="12">
    <location>
        <begin position="50"/>
        <end position="220"/>
    </location>
</feature>
<evidence type="ECO:0000256" key="4">
    <source>
        <dbReference type="ARBA" id="ARBA00022679"/>
    </source>
</evidence>
<evidence type="ECO:0000313" key="15">
    <source>
        <dbReference type="Proteomes" id="UP000242525"/>
    </source>
</evidence>
<dbReference type="InterPro" id="IPR001737">
    <property type="entry name" value="KsgA/Erm"/>
</dbReference>
<dbReference type="Pfam" id="PF00398">
    <property type="entry name" value="RrnaAD"/>
    <property type="match status" value="1"/>
</dbReference>
<dbReference type="AlphaFoldDB" id="A0A0J9XD13"/>
<dbReference type="FunFam" id="3.40.50.150:FF:000007">
    <property type="entry name" value="rRNA adenine N(6)-methyltransferase"/>
    <property type="match status" value="1"/>
</dbReference>
<evidence type="ECO:0000256" key="9">
    <source>
        <dbReference type="PROSITE-ProRule" id="PRU01026"/>
    </source>
</evidence>
<comment type="function">
    <text evidence="1">Specifically dimethylates two adjacent adenosines in the loop of a conserved hairpin near the 3'-end of 18S rRNA in the 40S particle.</text>
</comment>
<comment type="caution">
    <text evidence="13">The sequence shown here is derived from an EMBL/GenBank/DDBJ whole genome shotgun (WGS) entry which is preliminary data.</text>
</comment>
<proteinExistence type="inferred from homology"/>
<dbReference type="InterPro" id="IPR029063">
    <property type="entry name" value="SAM-dependent_MTases_sf"/>
</dbReference>
<reference evidence="14" key="2">
    <citation type="journal article" date="2020" name="Front. Microbiol.">
        <title>Phenotypic and Genetic Characterization of the Cheese Ripening Yeast Geotrichum candidum.</title>
        <authorList>
            <person name="Perkins V."/>
            <person name="Vignola S."/>
            <person name="Lessard M.H."/>
            <person name="Plante P.L."/>
            <person name="Corbeil J."/>
            <person name="Dugat-Bony E."/>
            <person name="Frenette M."/>
            <person name="Labrie S."/>
        </authorList>
    </citation>
    <scope>NUCLEOTIDE SEQUENCE</scope>
    <source>
        <strain evidence="14">LMA-70</strain>
    </source>
</reference>
<dbReference type="CDD" id="cd02440">
    <property type="entry name" value="AdoMet_MTases"/>
    <property type="match status" value="1"/>
</dbReference>
<feature type="binding site" evidence="9">
    <location>
        <position position="43"/>
    </location>
    <ligand>
        <name>S-adenosyl-L-methionine</name>
        <dbReference type="ChEBI" id="CHEBI:59789"/>
    </ligand>
</feature>
<feature type="binding site" evidence="9">
    <location>
        <position position="135"/>
    </location>
    <ligand>
        <name>S-adenosyl-L-methionine</name>
        <dbReference type="ChEBI" id="CHEBI:59789"/>
    </ligand>
</feature>
<keyword evidence="4 9" id="KW-0808">Transferase</keyword>
<dbReference type="SUPFAM" id="SSF53335">
    <property type="entry name" value="S-adenosyl-L-methionine-dependent methyltransferases"/>
    <property type="match status" value="1"/>
</dbReference>
<dbReference type="GO" id="GO:0005730">
    <property type="term" value="C:nucleolus"/>
    <property type="evidence" value="ECO:0007669"/>
    <property type="project" value="TreeGrafter"/>
</dbReference>
<dbReference type="PROSITE" id="PS51689">
    <property type="entry name" value="SAM_RNA_A_N6_MT"/>
    <property type="match status" value="1"/>
</dbReference>
<evidence type="ECO:0000256" key="5">
    <source>
        <dbReference type="ARBA" id="ARBA00022691"/>
    </source>
</evidence>
<evidence type="ECO:0000313" key="14">
    <source>
        <dbReference type="EMBL" id="KAF5101610.1"/>
    </source>
</evidence>
<evidence type="ECO:0000256" key="7">
    <source>
        <dbReference type="ARBA" id="ARBA00049478"/>
    </source>
</evidence>
<keyword evidence="3 9" id="KW-0489">Methyltransferase</keyword>
<dbReference type="PROSITE" id="PS01131">
    <property type="entry name" value="RRNA_A_DIMETH"/>
    <property type="match status" value="1"/>
</dbReference>
<feature type="region of interest" description="Disordered" evidence="11">
    <location>
        <begin position="1"/>
        <end position="22"/>
    </location>
</feature>
<dbReference type="Proteomes" id="UP000750522">
    <property type="component" value="Unassembled WGS sequence"/>
</dbReference>
<dbReference type="SMART" id="SM00650">
    <property type="entry name" value="rADc"/>
    <property type="match status" value="1"/>
</dbReference>
<dbReference type="EMBL" id="QQZK01000036">
    <property type="protein sequence ID" value="KAF5101610.1"/>
    <property type="molecule type" value="Genomic_DNA"/>
</dbReference>
<keyword evidence="6 9" id="KW-0694">RNA-binding</keyword>